<name>A0ACB8FDW3_9SAUR</name>
<sequence length="120" mass="13043">MLAKKQTSKGEIGLVGPSLICKTPGMKSNVQEGLIDSPCKAEPVELVPRCPALFLEPFSKLEVLFGGVARSPGIRSPFACGKHVCQQQSLKLACLTNRQAPKIHFMSLGTAFCWFPSKHF</sequence>
<comment type="caution">
    <text evidence="1">The sequence shown here is derived from an EMBL/GenBank/DDBJ whole genome shotgun (WGS) entry which is preliminary data.</text>
</comment>
<keyword evidence="2" id="KW-1185">Reference proteome</keyword>
<dbReference type="Proteomes" id="UP000827872">
    <property type="component" value="Linkage Group LG09"/>
</dbReference>
<evidence type="ECO:0000313" key="2">
    <source>
        <dbReference type="Proteomes" id="UP000827872"/>
    </source>
</evidence>
<reference evidence="1" key="1">
    <citation type="submission" date="2021-08" db="EMBL/GenBank/DDBJ databases">
        <title>The first chromosome-level gecko genome reveals the dynamic sex chromosomes of Neotropical dwarf geckos (Sphaerodactylidae: Sphaerodactylus).</title>
        <authorList>
            <person name="Pinto B.J."/>
            <person name="Keating S.E."/>
            <person name="Gamble T."/>
        </authorList>
    </citation>
    <scope>NUCLEOTIDE SEQUENCE</scope>
    <source>
        <strain evidence="1">TG3544</strain>
    </source>
</reference>
<dbReference type="EMBL" id="CM037622">
    <property type="protein sequence ID" value="KAH8003655.1"/>
    <property type="molecule type" value="Genomic_DNA"/>
</dbReference>
<proteinExistence type="predicted"/>
<gene>
    <name evidence="1" type="ORF">K3G42_022179</name>
</gene>
<accession>A0ACB8FDW3</accession>
<protein>
    <submittedName>
        <fullName evidence="1">Uncharacterized protein</fullName>
    </submittedName>
</protein>
<evidence type="ECO:0000313" key="1">
    <source>
        <dbReference type="EMBL" id="KAH8003655.1"/>
    </source>
</evidence>
<organism evidence="1 2">
    <name type="scientific">Sphaerodactylus townsendi</name>
    <dbReference type="NCBI Taxonomy" id="933632"/>
    <lineage>
        <taxon>Eukaryota</taxon>
        <taxon>Metazoa</taxon>
        <taxon>Chordata</taxon>
        <taxon>Craniata</taxon>
        <taxon>Vertebrata</taxon>
        <taxon>Euteleostomi</taxon>
        <taxon>Lepidosauria</taxon>
        <taxon>Squamata</taxon>
        <taxon>Bifurcata</taxon>
        <taxon>Gekkota</taxon>
        <taxon>Sphaerodactylidae</taxon>
        <taxon>Sphaerodactylus</taxon>
    </lineage>
</organism>